<gene>
    <name evidence="2" type="ORF">TSACC_2553</name>
</gene>
<organism evidence="2 3">
    <name type="scientific">Terrimicrobium sacchariphilum</name>
    <dbReference type="NCBI Taxonomy" id="690879"/>
    <lineage>
        <taxon>Bacteria</taxon>
        <taxon>Pseudomonadati</taxon>
        <taxon>Verrucomicrobiota</taxon>
        <taxon>Terrimicrobiia</taxon>
        <taxon>Terrimicrobiales</taxon>
        <taxon>Terrimicrobiaceae</taxon>
        <taxon>Terrimicrobium</taxon>
    </lineage>
</organism>
<feature type="signal peptide" evidence="1">
    <location>
        <begin position="1"/>
        <end position="23"/>
    </location>
</feature>
<name>A0A146G601_TERSA</name>
<dbReference type="Proteomes" id="UP000076023">
    <property type="component" value="Unassembled WGS sequence"/>
</dbReference>
<evidence type="ECO:0000256" key="1">
    <source>
        <dbReference type="SAM" id="SignalP"/>
    </source>
</evidence>
<keyword evidence="3" id="KW-1185">Reference proteome</keyword>
<protein>
    <recommendedName>
        <fullName evidence="4">DUF4136 domain-containing protein</fullName>
    </recommendedName>
</protein>
<dbReference type="RefSeq" id="WP_075078003.1">
    <property type="nucleotide sequence ID" value="NZ_BDCO01000002.1"/>
</dbReference>
<evidence type="ECO:0000313" key="2">
    <source>
        <dbReference type="EMBL" id="GAT32156.1"/>
    </source>
</evidence>
<dbReference type="PROSITE" id="PS51257">
    <property type="entry name" value="PROKAR_LIPOPROTEIN"/>
    <property type="match status" value="1"/>
</dbReference>
<dbReference type="OrthoDB" id="5396048at2"/>
<proteinExistence type="predicted"/>
<dbReference type="InParanoid" id="A0A146G601"/>
<accession>A0A146G601</accession>
<evidence type="ECO:0008006" key="4">
    <source>
        <dbReference type="Google" id="ProtNLM"/>
    </source>
</evidence>
<keyword evidence="1" id="KW-0732">Signal</keyword>
<sequence>MKLSLPALFAALLLGTIFTSCQSSPEASANIWRRPDYFGGPKKSVAVAVLAYHADVRKEVEDALVARLRQQGVNARATYPVVDTQTIVSNKPAAIERARALGVKAVLAVRMVDRETLKVVQISPGNNGKTLAPWQNWFEFFSAPSAFVTNPENVQVGNVIGAQATFYESPSGTLLWSATFTHMVNDSPAQVDQLASALVAKLHSAALIP</sequence>
<dbReference type="EMBL" id="BDCO01000002">
    <property type="protein sequence ID" value="GAT32156.1"/>
    <property type="molecule type" value="Genomic_DNA"/>
</dbReference>
<comment type="caution">
    <text evidence="2">The sequence shown here is derived from an EMBL/GenBank/DDBJ whole genome shotgun (WGS) entry which is preliminary data.</text>
</comment>
<dbReference type="AlphaFoldDB" id="A0A146G601"/>
<feature type="chain" id="PRO_5007524702" description="DUF4136 domain-containing protein" evidence="1">
    <location>
        <begin position="24"/>
        <end position="209"/>
    </location>
</feature>
<evidence type="ECO:0000313" key="3">
    <source>
        <dbReference type="Proteomes" id="UP000076023"/>
    </source>
</evidence>
<reference evidence="3" key="1">
    <citation type="journal article" date="2017" name="Genome Announc.">
        <title>Draft Genome Sequence of Terrimicrobium sacchariphilum NM-5T, a Facultative Anaerobic Soil Bacterium of the Class Spartobacteria.</title>
        <authorList>
            <person name="Qiu Y.L."/>
            <person name="Tourlousse D.M."/>
            <person name="Matsuura N."/>
            <person name="Ohashi A."/>
            <person name="Sekiguchi Y."/>
        </authorList>
    </citation>
    <scope>NUCLEOTIDE SEQUENCE [LARGE SCALE GENOMIC DNA]</scope>
    <source>
        <strain evidence="3">NM-5</strain>
    </source>
</reference>